<evidence type="ECO:0008006" key="3">
    <source>
        <dbReference type="Google" id="ProtNLM"/>
    </source>
</evidence>
<protein>
    <recommendedName>
        <fullName evidence="3">Lipoprotein</fullName>
    </recommendedName>
</protein>
<proteinExistence type="predicted"/>
<name>A0A839YVL5_9SPHN</name>
<dbReference type="Proteomes" id="UP000578569">
    <property type="component" value="Unassembled WGS sequence"/>
</dbReference>
<organism evidence="1 2">
    <name type="scientific">Sphingomicrobium lutaoense</name>
    <dbReference type="NCBI Taxonomy" id="515949"/>
    <lineage>
        <taxon>Bacteria</taxon>
        <taxon>Pseudomonadati</taxon>
        <taxon>Pseudomonadota</taxon>
        <taxon>Alphaproteobacteria</taxon>
        <taxon>Sphingomonadales</taxon>
        <taxon>Sphingomonadaceae</taxon>
        <taxon>Sphingomicrobium</taxon>
    </lineage>
</organism>
<accession>A0A839YVL5</accession>
<evidence type="ECO:0000313" key="2">
    <source>
        <dbReference type="Proteomes" id="UP000578569"/>
    </source>
</evidence>
<evidence type="ECO:0000313" key="1">
    <source>
        <dbReference type="EMBL" id="MBB3763249.1"/>
    </source>
</evidence>
<comment type="caution">
    <text evidence="1">The sequence shown here is derived from an EMBL/GenBank/DDBJ whole genome shotgun (WGS) entry which is preliminary data.</text>
</comment>
<keyword evidence="2" id="KW-1185">Reference proteome</keyword>
<dbReference type="AlphaFoldDB" id="A0A839YVL5"/>
<reference evidence="1 2" key="1">
    <citation type="submission" date="2020-08" db="EMBL/GenBank/DDBJ databases">
        <title>Genomic Encyclopedia of Type Strains, Phase IV (KMG-IV): sequencing the most valuable type-strain genomes for metagenomic binning, comparative biology and taxonomic classification.</title>
        <authorList>
            <person name="Goeker M."/>
        </authorList>
    </citation>
    <scope>NUCLEOTIDE SEQUENCE [LARGE SCALE GENOMIC DNA]</scope>
    <source>
        <strain evidence="1 2">DSM 24194</strain>
    </source>
</reference>
<gene>
    <name evidence="1" type="ORF">FHS50_000272</name>
</gene>
<dbReference type="PROSITE" id="PS51257">
    <property type="entry name" value="PROKAR_LIPOPROTEIN"/>
    <property type="match status" value="1"/>
</dbReference>
<dbReference type="EMBL" id="JACICF010000001">
    <property type="protein sequence ID" value="MBB3763249.1"/>
    <property type="molecule type" value="Genomic_DNA"/>
</dbReference>
<dbReference type="RefSeq" id="WP_221184813.1">
    <property type="nucleotide sequence ID" value="NZ_JACICF010000001.1"/>
</dbReference>
<sequence>MVRQSYLLPLFLLFGACSSESEVAPPPVDSVGEGAQADAVMADEIPRELRGTWGMTPGDCDDSRGDAKGRMEVEADRLVFYESTAMLDEISEAEPHRLIAIFEFEGEGQKWSRKIALEVEEDGQSLVRRDLDDQQLTGSLSYNRCTA</sequence>